<dbReference type="PANTHER" id="PTHR15503">
    <property type="entry name" value="LDOC1 RELATED"/>
    <property type="match status" value="1"/>
</dbReference>
<feature type="region of interest" description="Disordered" evidence="1">
    <location>
        <begin position="93"/>
        <end position="117"/>
    </location>
</feature>
<reference evidence="2 3" key="1">
    <citation type="journal article" date="2022" name="G3 (Bethesda)">
        <title>Whole-genome sequence and methylome profiling of the almond [Prunus dulcis (Mill.) D.A. Webb] cultivar 'Nonpareil'.</title>
        <authorList>
            <person name="D'Amico-Willman K.M."/>
            <person name="Ouma W.Z."/>
            <person name="Meulia T."/>
            <person name="Sideli G.M."/>
            <person name="Gradziel T.M."/>
            <person name="Fresnedo-Ramirez J."/>
        </authorList>
    </citation>
    <scope>NUCLEOTIDE SEQUENCE [LARGE SCALE GENOMIC DNA]</scope>
    <source>
        <strain evidence="2">Clone GOH B32 T37-40</strain>
    </source>
</reference>
<sequence>MVRGMRLRLTNGPLKPARIAARIEVVSPSPARITARIEVVSPRLARIAARADLVSPRPARMEFKAIVVIGGPRHGSSKKGSYSSGSSSVRGYAGFQPGVSSSGGSNQRRECGGRSRATRRVYNMSQHEAQASPDIIIGILPVFGIPARVLINLGATHSFITPSFAHNADVRLSALRNELAISVPTGEVFMELVDKGFIRPSFSPRGAPVLFLRGAKVFSKIDLRSGYHQLQIR</sequence>
<keyword evidence="3" id="KW-1185">Reference proteome</keyword>
<dbReference type="AlphaFoldDB" id="A0AAD4ZNN4"/>
<comment type="caution">
    <text evidence="2">The sequence shown here is derived from an EMBL/GenBank/DDBJ whole genome shotgun (WGS) entry which is preliminary data.</text>
</comment>
<name>A0AAD4ZNN4_PRUDU</name>
<dbReference type="InterPro" id="IPR043502">
    <property type="entry name" value="DNA/RNA_pol_sf"/>
</dbReference>
<dbReference type="Proteomes" id="UP001054821">
    <property type="component" value="Chromosome 1"/>
</dbReference>
<proteinExistence type="predicted"/>
<gene>
    <name evidence="2" type="ORF">L3X38_004263</name>
</gene>
<dbReference type="SUPFAM" id="SSF56672">
    <property type="entry name" value="DNA/RNA polymerases"/>
    <property type="match status" value="1"/>
</dbReference>
<dbReference type="EMBL" id="JAJFAZ020000001">
    <property type="protein sequence ID" value="KAI5351372.1"/>
    <property type="molecule type" value="Genomic_DNA"/>
</dbReference>
<dbReference type="Pfam" id="PF08284">
    <property type="entry name" value="RVP_2"/>
    <property type="match status" value="1"/>
</dbReference>
<evidence type="ECO:0000313" key="2">
    <source>
        <dbReference type="EMBL" id="KAI5351372.1"/>
    </source>
</evidence>
<organism evidence="2 3">
    <name type="scientific">Prunus dulcis</name>
    <name type="common">Almond</name>
    <name type="synonym">Amygdalus dulcis</name>
    <dbReference type="NCBI Taxonomy" id="3755"/>
    <lineage>
        <taxon>Eukaryota</taxon>
        <taxon>Viridiplantae</taxon>
        <taxon>Streptophyta</taxon>
        <taxon>Embryophyta</taxon>
        <taxon>Tracheophyta</taxon>
        <taxon>Spermatophyta</taxon>
        <taxon>Magnoliopsida</taxon>
        <taxon>eudicotyledons</taxon>
        <taxon>Gunneridae</taxon>
        <taxon>Pentapetalae</taxon>
        <taxon>rosids</taxon>
        <taxon>fabids</taxon>
        <taxon>Rosales</taxon>
        <taxon>Rosaceae</taxon>
        <taxon>Amygdaloideae</taxon>
        <taxon>Amygdaleae</taxon>
        <taxon>Prunus</taxon>
    </lineage>
</organism>
<evidence type="ECO:0000256" key="1">
    <source>
        <dbReference type="SAM" id="MobiDB-lite"/>
    </source>
</evidence>
<dbReference type="PANTHER" id="PTHR15503:SF45">
    <property type="entry name" value="RNA-DIRECTED DNA POLYMERASE HOMOLOG"/>
    <property type="match status" value="1"/>
</dbReference>
<protein>
    <recommendedName>
        <fullName evidence="4">Transposable element protein</fullName>
    </recommendedName>
</protein>
<dbReference type="InterPro" id="IPR032567">
    <property type="entry name" value="RTL1-rel"/>
</dbReference>
<evidence type="ECO:0000313" key="3">
    <source>
        <dbReference type="Proteomes" id="UP001054821"/>
    </source>
</evidence>
<accession>A0AAD4ZNN4</accession>
<evidence type="ECO:0008006" key="4">
    <source>
        <dbReference type="Google" id="ProtNLM"/>
    </source>
</evidence>